<keyword evidence="2" id="KW-1185">Reference proteome</keyword>
<proteinExistence type="predicted"/>
<evidence type="ECO:0000313" key="2">
    <source>
        <dbReference type="Proteomes" id="UP001364617"/>
    </source>
</evidence>
<dbReference type="Gene3D" id="3.30.40.10">
    <property type="entry name" value="Zinc/RING finger domain, C3HC4 (zinc finger)"/>
    <property type="match status" value="1"/>
</dbReference>
<dbReference type="SUPFAM" id="SSF57850">
    <property type="entry name" value="RING/U-box"/>
    <property type="match status" value="1"/>
</dbReference>
<sequence>MFSEGRIFENPCGVGYSEQRCITGNHRGNRRVSLKLADMRAERISRIFQIDVGSIYLTDATNVVIFPLEDGHFSSFDINEREHYEVHGGGAQSHLGRAPTVADHRPSFGFLQPTSVPSSNLPPRASTPRSFQRSIHISEPRDGKLFSTKVVVVRFLESEANVPSILDKEKLAMGNNEIYVLADAHGSQVLESEGTTGSFYWRQNSRKIHAIEQATFKQWQQRRSLTSRRNGESSGLFDVRDQIEELLEASRGLEDVTRHIKEIAATSRDLTAVQTRELKETFACLVCKGTMENPMFSACCRSLVGCKRCVDEWMATSSCCLKCRTDDPVVTEVVGLSAALDILKS</sequence>
<dbReference type="InterPro" id="IPR013083">
    <property type="entry name" value="Znf_RING/FYVE/PHD"/>
</dbReference>
<dbReference type="AlphaFoldDB" id="A0AAN9GVW5"/>
<name>A0AAN9GVW5_9TELE</name>
<evidence type="ECO:0008006" key="3">
    <source>
        <dbReference type="Google" id="ProtNLM"/>
    </source>
</evidence>
<gene>
    <name evidence="1" type="ORF">R3I93_019907</name>
</gene>
<evidence type="ECO:0000313" key="1">
    <source>
        <dbReference type="EMBL" id="KAK7130415.1"/>
    </source>
</evidence>
<accession>A0AAN9GVW5</accession>
<protein>
    <recommendedName>
        <fullName evidence="3">RING-type domain-containing protein</fullName>
    </recommendedName>
</protein>
<comment type="caution">
    <text evidence="1">The sequence shown here is derived from an EMBL/GenBank/DDBJ whole genome shotgun (WGS) entry which is preliminary data.</text>
</comment>
<dbReference type="Proteomes" id="UP001364617">
    <property type="component" value="Unassembled WGS sequence"/>
</dbReference>
<dbReference type="EMBL" id="JAYKXH010000021">
    <property type="protein sequence ID" value="KAK7130415.1"/>
    <property type="molecule type" value="Genomic_DNA"/>
</dbReference>
<reference evidence="1 2" key="1">
    <citation type="submission" date="2024-02" db="EMBL/GenBank/DDBJ databases">
        <title>Chromosome-level genome assembly of the Eurasian Minnow (Phoxinus phoxinus).</title>
        <authorList>
            <person name="Oriowo T.O."/>
            <person name="Martin S."/>
            <person name="Stange M."/>
            <person name="Chrysostomakis Y."/>
            <person name="Brown T."/>
            <person name="Winkler S."/>
            <person name="Kukowka S."/>
            <person name="Myers E.W."/>
            <person name="Bohne A."/>
        </authorList>
    </citation>
    <scope>NUCLEOTIDE SEQUENCE [LARGE SCALE GENOMIC DNA]</scope>
    <source>
        <strain evidence="1">ZFMK-TIS-60720</strain>
        <tissue evidence="1">Whole Organism</tissue>
    </source>
</reference>
<organism evidence="1 2">
    <name type="scientific">Phoxinus phoxinus</name>
    <name type="common">Eurasian minnow</name>
    <dbReference type="NCBI Taxonomy" id="58324"/>
    <lineage>
        <taxon>Eukaryota</taxon>
        <taxon>Metazoa</taxon>
        <taxon>Chordata</taxon>
        <taxon>Craniata</taxon>
        <taxon>Vertebrata</taxon>
        <taxon>Euteleostomi</taxon>
        <taxon>Actinopterygii</taxon>
        <taxon>Neopterygii</taxon>
        <taxon>Teleostei</taxon>
        <taxon>Ostariophysi</taxon>
        <taxon>Cypriniformes</taxon>
        <taxon>Leuciscidae</taxon>
        <taxon>Phoxininae</taxon>
        <taxon>Phoxinus</taxon>
    </lineage>
</organism>